<feature type="transmembrane region" description="Helical" evidence="9">
    <location>
        <begin position="21"/>
        <end position="40"/>
    </location>
</feature>
<feature type="transmembrane region" description="Helical" evidence="9">
    <location>
        <begin position="136"/>
        <end position="158"/>
    </location>
</feature>
<feature type="transmembrane region" description="Helical" evidence="9">
    <location>
        <begin position="347"/>
        <end position="366"/>
    </location>
</feature>
<dbReference type="CDD" id="cd06261">
    <property type="entry name" value="TM_PBP2"/>
    <property type="match status" value="1"/>
</dbReference>
<dbReference type="InterPro" id="IPR035906">
    <property type="entry name" value="MetI-like_sf"/>
</dbReference>
<keyword evidence="4" id="KW-1003">Cell membrane</keyword>
<evidence type="ECO:0000256" key="5">
    <source>
        <dbReference type="ARBA" id="ARBA00022692"/>
    </source>
</evidence>
<dbReference type="InterPro" id="IPR010065">
    <property type="entry name" value="AA_ABC_transptr_permease_3TM"/>
</dbReference>
<feature type="transmembrane region" description="Helical" evidence="9">
    <location>
        <begin position="94"/>
        <end position="115"/>
    </location>
</feature>
<comment type="similarity">
    <text evidence="2">Belongs to the binding-protein-dependent transport system permease family. HisMQ subfamily.</text>
</comment>
<evidence type="ECO:0000256" key="2">
    <source>
        <dbReference type="ARBA" id="ARBA00010072"/>
    </source>
</evidence>
<dbReference type="NCBIfam" id="TIGR01726">
    <property type="entry name" value="HEQRo_perm_3TM"/>
    <property type="match status" value="1"/>
</dbReference>
<dbReference type="Pfam" id="PF00528">
    <property type="entry name" value="BPD_transp_1"/>
    <property type="match status" value="1"/>
</dbReference>
<dbReference type="AlphaFoldDB" id="A0A0H3K2J7"/>
<sequence length="379" mass="42229">MAMPFRLKLQGPFWRDERLWRWVWQLLVLLVVGLGAIWLVDNLVYNLSQRGLSLSFDWLDQSAGFNIGESAIAYRTADSYARALVVGLVNSLRVIAIGLILTTVIGTLAGVAAFSENWLLRQLSRGYVAVVRNTPLLLQLIVWYFPILLSLPAAQQPWHWLGSLYLSKQGIYLPWPQTPGWLVVILAIALVLFVSWLAQRQRSPRDWRWLYGAIAVVTVLMLLTQLSWPQQLQPGQIRGGLRLSLEFTALLLGLVAYTGAFITEIIRGGILSVPAGQWEAAAALGLTRSQTLWQIVVPQALRVIVPSLNSQYVGFAKNSSLAIAVGYPDLYATAQTTLNQTGRPVEVFLILMLTYLAINAVISAGMNGLQQRLQRWGVR</sequence>
<dbReference type="SUPFAM" id="SSF161098">
    <property type="entry name" value="MetI-like"/>
    <property type="match status" value="2"/>
</dbReference>
<dbReference type="GO" id="GO:0006865">
    <property type="term" value="P:amino acid transport"/>
    <property type="evidence" value="ECO:0007669"/>
    <property type="project" value="UniProtKB-KW"/>
</dbReference>
<proteinExistence type="inferred from homology"/>
<evidence type="ECO:0000256" key="4">
    <source>
        <dbReference type="ARBA" id="ARBA00022475"/>
    </source>
</evidence>
<dbReference type="InterPro" id="IPR000515">
    <property type="entry name" value="MetI-like"/>
</dbReference>
<name>A0A0H3K2J7_SYNP6</name>
<keyword evidence="5 9" id="KW-0812">Transmembrane</keyword>
<evidence type="ECO:0000256" key="9">
    <source>
        <dbReference type="RuleBase" id="RU363032"/>
    </source>
</evidence>
<dbReference type="GO" id="GO:0043190">
    <property type="term" value="C:ATP-binding cassette (ABC) transporter complex"/>
    <property type="evidence" value="ECO:0007669"/>
    <property type="project" value="InterPro"/>
</dbReference>
<protein>
    <submittedName>
        <fullName evidence="11">ABC-type permease for basic amino acids and glutamine</fullName>
    </submittedName>
</protein>
<dbReference type="Gene3D" id="1.10.3720.10">
    <property type="entry name" value="MetI-like"/>
    <property type="match status" value="1"/>
</dbReference>
<dbReference type="PANTHER" id="PTHR30614:SF37">
    <property type="entry name" value="AMINO-ACID ABC TRANSPORTER PERMEASE PROTEIN YHDX-RELATED"/>
    <property type="match status" value="1"/>
</dbReference>
<dbReference type="Proteomes" id="UP000001175">
    <property type="component" value="Chromosome"/>
</dbReference>
<keyword evidence="6" id="KW-0029">Amino-acid transport</keyword>
<keyword evidence="8 9" id="KW-0472">Membrane</keyword>
<dbReference type="PANTHER" id="PTHR30614">
    <property type="entry name" value="MEMBRANE COMPONENT OF AMINO ACID ABC TRANSPORTER"/>
    <property type="match status" value="1"/>
</dbReference>
<comment type="subcellular location">
    <subcellularLocation>
        <location evidence="1 9">Cell membrane</location>
        <topology evidence="1 9">Multi-pass membrane protein</topology>
    </subcellularLocation>
</comment>
<evidence type="ECO:0000313" key="11">
    <source>
        <dbReference type="EMBL" id="BAD79456.1"/>
    </source>
</evidence>
<feature type="transmembrane region" description="Helical" evidence="9">
    <location>
        <begin position="209"/>
        <end position="228"/>
    </location>
</feature>
<dbReference type="eggNOG" id="COG4597">
    <property type="taxonomic scope" value="Bacteria"/>
</dbReference>
<feature type="domain" description="ABC transmembrane type-1" evidence="10">
    <location>
        <begin position="88"/>
        <end position="362"/>
    </location>
</feature>
<evidence type="ECO:0000256" key="3">
    <source>
        <dbReference type="ARBA" id="ARBA00022448"/>
    </source>
</evidence>
<gene>
    <name evidence="11" type="primary">bgtB</name>
    <name evidence="11" type="ordered locus">syc1266_c</name>
</gene>
<evidence type="ECO:0000256" key="6">
    <source>
        <dbReference type="ARBA" id="ARBA00022970"/>
    </source>
</evidence>
<reference evidence="11 12" key="1">
    <citation type="journal article" date="2007" name="Photosyn. Res.">
        <title>Complete nucleotide sequence of the freshwater unicellular cyanobacterium Synechococcus elongatus PCC 6301 chromosome: gene content and organization.</title>
        <authorList>
            <person name="Sugita C."/>
            <person name="Ogata K."/>
            <person name="Shikata M."/>
            <person name="Jikuya H."/>
            <person name="Takano J."/>
            <person name="Furumichi M."/>
            <person name="Kanehisa M."/>
            <person name="Omata T."/>
            <person name="Sugiura M."/>
            <person name="Sugita M."/>
        </authorList>
    </citation>
    <scope>NUCLEOTIDE SEQUENCE [LARGE SCALE GENOMIC DNA]</scope>
    <source>
        <strain evidence="12">ATCC 27144 / PCC 6301 / SAUG 1402/1</strain>
    </source>
</reference>
<dbReference type="EMBL" id="AP008231">
    <property type="protein sequence ID" value="BAD79456.1"/>
    <property type="molecule type" value="Genomic_DNA"/>
</dbReference>
<evidence type="ECO:0000256" key="8">
    <source>
        <dbReference type="ARBA" id="ARBA00023136"/>
    </source>
</evidence>
<keyword evidence="7 9" id="KW-1133">Transmembrane helix</keyword>
<feature type="transmembrane region" description="Helical" evidence="9">
    <location>
        <begin position="178"/>
        <end position="197"/>
    </location>
</feature>
<evidence type="ECO:0000259" key="10">
    <source>
        <dbReference type="PROSITE" id="PS50928"/>
    </source>
</evidence>
<dbReference type="GO" id="GO:0022857">
    <property type="term" value="F:transmembrane transporter activity"/>
    <property type="evidence" value="ECO:0007669"/>
    <property type="project" value="InterPro"/>
</dbReference>
<evidence type="ECO:0000313" key="12">
    <source>
        <dbReference type="Proteomes" id="UP000001175"/>
    </source>
</evidence>
<dbReference type="InterPro" id="IPR043429">
    <property type="entry name" value="ArtM/GltK/GlnP/TcyL/YhdX-like"/>
</dbReference>
<accession>A0A0H3K2J7</accession>
<keyword evidence="3 9" id="KW-0813">Transport</keyword>
<evidence type="ECO:0000256" key="1">
    <source>
        <dbReference type="ARBA" id="ARBA00004651"/>
    </source>
</evidence>
<dbReference type="KEGG" id="syc:syc1266_c"/>
<evidence type="ECO:0000256" key="7">
    <source>
        <dbReference type="ARBA" id="ARBA00022989"/>
    </source>
</evidence>
<organism evidence="11 12">
    <name type="scientific">Synechococcus sp. (strain ATCC 27144 / PCC 6301 / SAUG 1402/1)</name>
    <name type="common">Anacystis nidulans</name>
    <dbReference type="NCBI Taxonomy" id="269084"/>
    <lineage>
        <taxon>Bacteria</taxon>
        <taxon>Bacillati</taxon>
        <taxon>Cyanobacteriota</taxon>
        <taxon>Cyanophyceae</taxon>
        <taxon>Synechococcales</taxon>
        <taxon>Synechococcaceae</taxon>
        <taxon>Synechococcus</taxon>
    </lineage>
</organism>
<dbReference type="PROSITE" id="PS50928">
    <property type="entry name" value="ABC_TM1"/>
    <property type="match status" value="1"/>
</dbReference>
<feature type="transmembrane region" description="Helical" evidence="9">
    <location>
        <begin position="240"/>
        <end position="262"/>
    </location>
</feature>